<dbReference type="Proteomes" id="UP000712673">
    <property type="component" value="Unassembled WGS sequence"/>
</dbReference>
<dbReference type="NCBIfam" id="TIGR00738">
    <property type="entry name" value="rrf2_super"/>
    <property type="match status" value="1"/>
</dbReference>
<gene>
    <name evidence="1" type="ORF">FJZ47_01505</name>
</gene>
<dbReference type="PROSITE" id="PS01332">
    <property type="entry name" value="HTH_RRF2_1"/>
    <property type="match status" value="1"/>
</dbReference>
<dbReference type="EMBL" id="VGLS01000022">
    <property type="protein sequence ID" value="MBM3222469.1"/>
    <property type="molecule type" value="Genomic_DNA"/>
</dbReference>
<dbReference type="AlphaFoldDB" id="A0A937VWR0"/>
<reference evidence="1" key="1">
    <citation type="submission" date="2019-03" db="EMBL/GenBank/DDBJ databases">
        <title>Lake Tanganyika Metagenome-Assembled Genomes (MAGs).</title>
        <authorList>
            <person name="Tran P."/>
        </authorList>
    </citation>
    <scope>NUCLEOTIDE SEQUENCE</scope>
    <source>
        <strain evidence="1">K_DeepCast_65m_m2_066</strain>
    </source>
</reference>
<protein>
    <submittedName>
        <fullName evidence="1">Rrf2 family transcriptional regulator</fullName>
    </submittedName>
</protein>
<dbReference type="Gene3D" id="1.10.10.10">
    <property type="entry name" value="Winged helix-like DNA-binding domain superfamily/Winged helix DNA-binding domain"/>
    <property type="match status" value="1"/>
</dbReference>
<dbReference type="GO" id="GO:0005829">
    <property type="term" value="C:cytosol"/>
    <property type="evidence" value="ECO:0007669"/>
    <property type="project" value="TreeGrafter"/>
</dbReference>
<dbReference type="InterPro" id="IPR030489">
    <property type="entry name" value="TR_Rrf2-type_CS"/>
</dbReference>
<accession>A0A937VWR0</accession>
<sequence>MPGLRFSQSTDLAIHGLWALARLESGHFLLLSDIARRQNVSESYLSKVFQRLTRAGLTRAMRGKKGGYTLARSPADITVGDVVRAMDPEPPMYQCMAQERCCEALESCLLLRIFAEAEQRMYAVLDQVTLADLLTDFLRGKERMGWIHFDVPAAPLPASLTHTVPPAAH</sequence>
<organism evidence="1 2">
    <name type="scientific">Tectimicrobiota bacterium</name>
    <dbReference type="NCBI Taxonomy" id="2528274"/>
    <lineage>
        <taxon>Bacteria</taxon>
        <taxon>Pseudomonadati</taxon>
        <taxon>Nitrospinota/Tectimicrobiota group</taxon>
        <taxon>Candidatus Tectimicrobiota</taxon>
    </lineage>
</organism>
<evidence type="ECO:0000313" key="2">
    <source>
        <dbReference type="Proteomes" id="UP000712673"/>
    </source>
</evidence>
<comment type="caution">
    <text evidence="1">The sequence shown here is derived from an EMBL/GenBank/DDBJ whole genome shotgun (WGS) entry which is preliminary data.</text>
</comment>
<dbReference type="InterPro" id="IPR036390">
    <property type="entry name" value="WH_DNA-bd_sf"/>
</dbReference>
<dbReference type="PROSITE" id="PS51197">
    <property type="entry name" value="HTH_RRF2_2"/>
    <property type="match status" value="1"/>
</dbReference>
<name>A0A937VWR0_UNCTE</name>
<dbReference type="InterPro" id="IPR000944">
    <property type="entry name" value="Tscrpt_reg_Rrf2"/>
</dbReference>
<dbReference type="Pfam" id="PF02082">
    <property type="entry name" value="Rrf2"/>
    <property type="match status" value="1"/>
</dbReference>
<evidence type="ECO:0000313" key="1">
    <source>
        <dbReference type="EMBL" id="MBM3222469.1"/>
    </source>
</evidence>
<dbReference type="SUPFAM" id="SSF46785">
    <property type="entry name" value="Winged helix' DNA-binding domain"/>
    <property type="match status" value="1"/>
</dbReference>
<dbReference type="GO" id="GO:0003700">
    <property type="term" value="F:DNA-binding transcription factor activity"/>
    <property type="evidence" value="ECO:0007669"/>
    <property type="project" value="TreeGrafter"/>
</dbReference>
<proteinExistence type="predicted"/>
<dbReference type="PANTHER" id="PTHR33221:SF15">
    <property type="entry name" value="HTH-TYPE TRANSCRIPTIONAL REGULATOR YWGB-RELATED"/>
    <property type="match status" value="1"/>
</dbReference>
<dbReference type="PANTHER" id="PTHR33221">
    <property type="entry name" value="WINGED HELIX-TURN-HELIX TRANSCRIPTIONAL REGULATOR, RRF2 FAMILY"/>
    <property type="match status" value="1"/>
</dbReference>
<dbReference type="InterPro" id="IPR036388">
    <property type="entry name" value="WH-like_DNA-bd_sf"/>
</dbReference>